<dbReference type="STRING" id="36022.A0A1V2LDG1"/>
<keyword evidence="3" id="KW-0732">Signal</keyword>
<keyword evidence="2" id="KW-0472">Membrane</keyword>
<dbReference type="InterPro" id="IPR048266">
    <property type="entry name" value="Rax2-like_second"/>
</dbReference>
<evidence type="ECO:0000256" key="1">
    <source>
        <dbReference type="SAM" id="MobiDB-lite"/>
    </source>
</evidence>
<dbReference type="Pfam" id="PF20842">
    <property type="entry name" value="Rax2_2"/>
    <property type="match status" value="1"/>
</dbReference>
<proteinExistence type="predicted"/>
<reference evidence="8" key="1">
    <citation type="journal article" date="2017" name="Genome Announc.">
        <title>Genome sequences of Cyberlindnera fabianii 65, Pichia kudriavzevii 129, and Saccharomyces cerevisiae 131 isolated from fermented masau fruits in Zimbabwe.</title>
        <authorList>
            <person name="van Rijswijck I.M.H."/>
            <person name="Derks M.F.L."/>
            <person name="Abee T."/>
            <person name="de Ridder D."/>
            <person name="Smid E.J."/>
        </authorList>
    </citation>
    <scope>NUCLEOTIDE SEQUENCE [LARGE SCALE GENOMIC DNA]</scope>
    <source>
        <strain evidence="8">65</strain>
    </source>
</reference>
<name>A0A1V2LDG1_CYBFA</name>
<feature type="domain" description="Rax2-like C-terminal" evidence="4">
    <location>
        <begin position="883"/>
        <end position="1121"/>
    </location>
</feature>
<gene>
    <name evidence="7" type="ORF">BON22_0504</name>
</gene>
<dbReference type="InterPro" id="IPR048265">
    <property type="entry name" value="Rax2-like_third"/>
</dbReference>
<feature type="domain" description="Rax2-like second" evidence="5">
    <location>
        <begin position="228"/>
        <end position="392"/>
    </location>
</feature>
<organism evidence="7 8">
    <name type="scientific">Cyberlindnera fabianii</name>
    <name type="common">Yeast</name>
    <name type="synonym">Hansenula fabianii</name>
    <dbReference type="NCBI Taxonomy" id="36022"/>
    <lineage>
        <taxon>Eukaryota</taxon>
        <taxon>Fungi</taxon>
        <taxon>Dikarya</taxon>
        <taxon>Ascomycota</taxon>
        <taxon>Saccharomycotina</taxon>
        <taxon>Saccharomycetes</taxon>
        <taxon>Phaffomycetales</taxon>
        <taxon>Phaffomycetaceae</taxon>
        <taxon>Cyberlindnera</taxon>
    </lineage>
</organism>
<dbReference type="AlphaFoldDB" id="A0A1V2LDG1"/>
<evidence type="ECO:0000256" key="3">
    <source>
        <dbReference type="SAM" id="SignalP"/>
    </source>
</evidence>
<dbReference type="GO" id="GO:0000282">
    <property type="term" value="P:cellular bud site selection"/>
    <property type="evidence" value="ECO:0007669"/>
    <property type="project" value="TreeGrafter"/>
</dbReference>
<protein>
    <submittedName>
        <fullName evidence="7">Bud site selection protein RAX2</fullName>
    </submittedName>
</protein>
<dbReference type="PANTHER" id="PTHR31778:SF2">
    <property type="entry name" value="BUD SITE SELECTION PROTEIN RAX2"/>
    <property type="match status" value="1"/>
</dbReference>
<evidence type="ECO:0000313" key="8">
    <source>
        <dbReference type="Proteomes" id="UP000189513"/>
    </source>
</evidence>
<dbReference type="PANTHER" id="PTHR31778">
    <property type="entry name" value="BUD SITE SELECTION PROTEIN RAX2"/>
    <property type="match status" value="1"/>
</dbReference>
<feature type="region of interest" description="Disordered" evidence="1">
    <location>
        <begin position="1126"/>
        <end position="1152"/>
    </location>
</feature>
<dbReference type="VEuPathDB" id="FungiDB:BON22_0504"/>
<evidence type="ECO:0000256" key="2">
    <source>
        <dbReference type="SAM" id="Phobius"/>
    </source>
</evidence>
<keyword evidence="8" id="KW-1185">Reference proteome</keyword>
<comment type="caution">
    <text evidence="7">The sequence shown here is derived from an EMBL/GenBank/DDBJ whole genome shotgun (WGS) entry which is preliminary data.</text>
</comment>
<feature type="signal peptide" evidence="3">
    <location>
        <begin position="1"/>
        <end position="17"/>
    </location>
</feature>
<dbReference type="OMA" id="NMYTPGC"/>
<dbReference type="InterPro" id="IPR024982">
    <property type="entry name" value="Rax2-like_C"/>
</dbReference>
<sequence length="1217" mass="132195">MKHSLVLLATTLLTSYAQVLRPEIVPYPQLDLSSFNNQEIGLLGDFDALSQYKYSGASNFTNQNNLTNNLYYTEGDNDRFLTLGEVDGSVSKILPITSDTFLLLGNFSSIGDHNVSAPAMFNITSNNFTSIDSNSSIDGSVTTGLYDSSENVIYLGGDFTFNDTSSAALYNLTSRSLQSTLFEGFDGNSHVNSIIKVGENIIFGGQFNTLGLFDLLSSTSDKSNISVTTDQLVSLKYATFSSSDDNSSPHSLACPVNGQEWSVSGSTAATLDIGLPYTVMPSKVRIYNSANNDSQIQLFRLITAPADSIMNLTYVDPATGEFAYCDAWCPLLDSNSLNDALEDTDAEDRVLPFGDTSLSWNANYQEFGFVNSLDVYSFIFQALQSYGEGISLAGLEIYQSSFPTYANNSLNEPACDYSANYSTTDLNGSWVSSSNGQYLMSTVDVTDGIPDVGVTFYPNITYAGEYSILMYTPGCSTDNTCDYRGIVNVTVYDEITNEIMYTDEIWQTNTDEKYDALIYDHLDNPVRVEMNLMSTVLSGNQEQVVVVADRILTTIYSIDQIISHNGTVSINGIFEYSPSNFTSLDVSNITGSDFVGNTSINLIGASLSDDADIQLAYYHNRIYVGGDFESEYGDNFFAINVDESSSSNSTISANASSLDGGLDGAITDLQVVSNGVLVLGDFENTNNETEIHSLSGDSEDSFSGAAFNNGSWFSFGDVDSTSVANVTLKNNDYWVFDNQTWDAENSTWYSPSSLLAFNVSAAGRSGDNTLFVGALRTSDASGNKGFMLSNSTLAGNITSDALTNSTITSGWFINESLSVFGGDFVTQSGITNLFLKSGNETIGLDIDWDGNTTVSKLFSYGSKLFIGTTGGGFAGDHDFNGVIVYNFYNQTFQSIDSLDGPKVKINEFGYLNRTYLVVGGEFDSAGSQDCSGLCFYNMNETSWTQLIDDFSGTVNTFRFLNNTLVAGGDFKYQNDDLNLFAYDFNSTNQEQPSHFADIDFEVKKMLLVDNTTSGRTIVSGESSISAYDGSSWHSISADLEGSTIEDIQLLDLESSNDMNNGSLFDSDQVLFVSGNLTISKYGYANVAYFNSTAWLPFIITTHERTTATISSIFMNKDQSALYVSGSLTNSTRPSTTSSSTPTSSTTGSEKEKSGKMDRGFIVLVSLASAVGTIGVIGAIGSFFLFKNKKQEYMPLEPRVNEMEMLDTVPPENLLKHV</sequence>
<evidence type="ECO:0000259" key="4">
    <source>
        <dbReference type="Pfam" id="PF12768"/>
    </source>
</evidence>
<keyword evidence="2" id="KW-1133">Transmembrane helix</keyword>
<dbReference type="GO" id="GO:0005935">
    <property type="term" value="C:cellular bud neck"/>
    <property type="evidence" value="ECO:0007669"/>
    <property type="project" value="TreeGrafter"/>
</dbReference>
<feature type="transmembrane region" description="Helical" evidence="2">
    <location>
        <begin position="1160"/>
        <end position="1185"/>
    </location>
</feature>
<evidence type="ECO:0000259" key="6">
    <source>
        <dbReference type="Pfam" id="PF20843"/>
    </source>
</evidence>
<dbReference type="Proteomes" id="UP000189513">
    <property type="component" value="Unassembled WGS sequence"/>
</dbReference>
<accession>A0A1V2LDG1</accession>
<dbReference type="Pfam" id="PF20843">
    <property type="entry name" value="Rax2_3"/>
    <property type="match status" value="1"/>
</dbReference>
<dbReference type="GO" id="GO:1902929">
    <property type="term" value="C:plasma membrane of growing cell tip"/>
    <property type="evidence" value="ECO:0007669"/>
    <property type="project" value="TreeGrafter"/>
</dbReference>
<evidence type="ECO:0000313" key="7">
    <source>
        <dbReference type="EMBL" id="ONH69847.1"/>
    </source>
</evidence>
<dbReference type="GO" id="GO:0005621">
    <property type="term" value="C:cellular bud scar"/>
    <property type="evidence" value="ECO:0007669"/>
    <property type="project" value="TreeGrafter"/>
</dbReference>
<dbReference type="Pfam" id="PF12768">
    <property type="entry name" value="Rax2"/>
    <property type="match status" value="1"/>
</dbReference>
<dbReference type="EMBL" id="MPUK01000001">
    <property type="protein sequence ID" value="ONH69847.1"/>
    <property type="molecule type" value="Genomic_DNA"/>
</dbReference>
<evidence type="ECO:0000259" key="5">
    <source>
        <dbReference type="Pfam" id="PF20842"/>
    </source>
</evidence>
<feature type="compositionally biased region" description="Low complexity" evidence="1">
    <location>
        <begin position="1126"/>
        <end position="1147"/>
    </location>
</feature>
<feature type="domain" description="Rax2-like third" evidence="6">
    <location>
        <begin position="404"/>
        <end position="555"/>
    </location>
</feature>
<keyword evidence="2" id="KW-0812">Transmembrane</keyword>
<feature type="chain" id="PRO_5012346828" evidence="3">
    <location>
        <begin position="18"/>
        <end position="1217"/>
    </location>
</feature>